<dbReference type="Pfam" id="PF00486">
    <property type="entry name" value="Trans_reg_C"/>
    <property type="match status" value="1"/>
</dbReference>
<evidence type="ECO:0000256" key="4">
    <source>
        <dbReference type="ARBA" id="ARBA00023015"/>
    </source>
</evidence>
<evidence type="ECO:0000256" key="3">
    <source>
        <dbReference type="ARBA" id="ARBA00023012"/>
    </source>
</evidence>
<dbReference type="GO" id="GO:0032993">
    <property type="term" value="C:protein-DNA complex"/>
    <property type="evidence" value="ECO:0007669"/>
    <property type="project" value="TreeGrafter"/>
</dbReference>
<dbReference type="PROSITE" id="PS51755">
    <property type="entry name" value="OMPR_PHOB"/>
    <property type="match status" value="1"/>
</dbReference>
<dbReference type="AlphaFoldDB" id="A0A9D2VY74"/>
<dbReference type="Proteomes" id="UP000813420">
    <property type="component" value="Unassembled WGS sequence"/>
</dbReference>
<dbReference type="Gene3D" id="3.40.50.2300">
    <property type="match status" value="1"/>
</dbReference>
<reference evidence="12" key="2">
    <citation type="submission" date="2021-09" db="EMBL/GenBank/DDBJ databases">
        <authorList>
            <person name="Gilroy R."/>
        </authorList>
    </citation>
    <scope>NUCLEOTIDE SEQUENCE</scope>
    <source>
        <strain evidence="12">USAMLcec4-12693</strain>
    </source>
</reference>
<keyword evidence="3" id="KW-0902">Two-component regulatory system</keyword>
<keyword evidence="2 8" id="KW-0597">Phosphoprotein</keyword>
<dbReference type="Pfam" id="PF00072">
    <property type="entry name" value="Response_reg"/>
    <property type="match status" value="1"/>
</dbReference>
<sequence>MQEEKRQTVLIVEDDWELADGIAWMLEKEGFMPLAAHSVREAEERYQEKGADLVLLDMNLPDGEGFDFCQYLREKEPELGKVPVLFLTARDLEEDALKGYELGAQDYVTKPFSMKILLKKIGVILKREQEESGQIYDDGFLYIDFLRARTTVKGQPCQVTPTEFRLLREFVSHRGQLLTYDVLLDCLWEGGSQLMDRHALTVNVGRLRGKIEDAEHKYISNVYGMGYQWIG</sequence>
<dbReference type="InterPro" id="IPR001789">
    <property type="entry name" value="Sig_transdc_resp-reg_receiver"/>
</dbReference>
<dbReference type="CDD" id="cd17574">
    <property type="entry name" value="REC_OmpR"/>
    <property type="match status" value="1"/>
</dbReference>
<dbReference type="GO" id="GO:0000156">
    <property type="term" value="F:phosphorelay response regulator activity"/>
    <property type="evidence" value="ECO:0007669"/>
    <property type="project" value="TreeGrafter"/>
</dbReference>
<reference evidence="12" key="1">
    <citation type="journal article" date="2021" name="PeerJ">
        <title>Extensive microbial diversity within the chicken gut microbiome revealed by metagenomics and culture.</title>
        <authorList>
            <person name="Gilroy R."/>
            <person name="Ravi A."/>
            <person name="Getino M."/>
            <person name="Pursley I."/>
            <person name="Horton D.L."/>
            <person name="Alikhan N.F."/>
            <person name="Baker D."/>
            <person name="Gharbi K."/>
            <person name="Hall N."/>
            <person name="Watson M."/>
            <person name="Adriaenssens E.M."/>
            <person name="Foster-Nyarko E."/>
            <person name="Jarju S."/>
            <person name="Secka A."/>
            <person name="Antonio M."/>
            <person name="Oren A."/>
            <person name="Chaudhuri R.R."/>
            <person name="La Ragione R."/>
            <person name="Hildebrand F."/>
            <person name="Pallen M.J."/>
        </authorList>
    </citation>
    <scope>NUCLEOTIDE SEQUENCE</scope>
    <source>
        <strain evidence="12">USAMLcec4-12693</strain>
    </source>
</reference>
<dbReference type="InterPro" id="IPR011006">
    <property type="entry name" value="CheY-like_superfamily"/>
</dbReference>
<accession>A0A9D2VY74</accession>
<evidence type="ECO:0000256" key="2">
    <source>
        <dbReference type="ARBA" id="ARBA00022553"/>
    </source>
</evidence>
<organism evidence="12 13">
    <name type="scientific">Merdimonas faecis</name>
    <dbReference type="NCBI Taxonomy" id="1653435"/>
    <lineage>
        <taxon>Bacteria</taxon>
        <taxon>Bacillati</taxon>
        <taxon>Bacillota</taxon>
        <taxon>Clostridia</taxon>
        <taxon>Lachnospirales</taxon>
        <taxon>Lachnospiraceae</taxon>
        <taxon>Merdimonas</taxon>
    </lineage>
</organism>
<dbReference type="PROSITE" id="PS50110">
    <property type="entry name" value="RESPONSE_REGULATORY"/>
    <property type="match status" value="1"/>
</dbReference>
<proteinExistence type="predicted"/>
<keyword evidence="4" id="KW-0805">Transcription regulation</keyword>
<dbReference type="EMBL" id="DYXE01000056">
    <property type="protein sequence ID" value="HJH49902.1"/>
    <property type="molecule type" value="Genomic_DNA"/>
</dbReference>
<evidence type="ECO:0000313" key="13">
    <source>
        <dbReference type="Proteomes" id="UP000813420"/>
    </source>
</evidence>
<evidence type="ECO:0000259" key="11">
    <source>
        <dbReference type="PROSITE" id="PS51755"/>
    </source>
</evidence>
<evidence type="ECO:0000256" key="6">
    <source>
        <dbReference type="ARBA" id="ARBA00023163"/>
    </source>
</evidence>
<dbReference type="SUPFAM" id="SSF52172">
    <property type="entry name" value="CheY-like"/>
    <property type="match status" value="1"/>
</dbReference>
<evidence type="ECO:0000256" key="8">
    <source>
        <dbReference type="PROSITE-ProRule" id="PRU00169"/>
    </source>
</evidence>
<dbReference type="InterPro" id="IPR039420">
    <property type="entry name" value="WalR-like"/>
</dbReference>
<feature type="DNA-binding region" description="OmpR/PhoB-type" evidence="9">
    <location>
        <begin position="133"/>
        <end position="231"/>
    </location>
</feature>
<dbReference type="CDD" id="cd00383">
    <property type="entry name" value="trans_reg_C"/>
    <property type="match status" value="1"/>
</dbReference>
<dbReference type="SMART" id="SM00448">
    <property type="entry name" value="REC"/>
    <property type="match status" value="1"/>
</dbReference>
<evidence type="ECO:0000259" key="10">
    <source>
        <dbReference type="PROSITE" id="PS50110"/>
    </source>
</evidence>
<dbReference type="InterPro" id="IPR001867">
    <property type="entry name" value="OmpR/PhoB-type_DNA-bd"/>
</dbReference>
<dbReference type="RefSeq" id="WP_277272042.1">
    <property type="nucleotide sequence ID" value="NZ_DYXE01000056.1"/>
</dbReference>
<dbReference type="GO" id="GO:0005829">
    <property type="term" value="C:cytosol"/>
    <property type="evidence" value="ECO:0007669"/>
    <property type="project" value="TreeGrafter"/>
</dbReference>
<dbReference type="InterPro" id="IPR016032">
    <property type="entry name" value="Sig_transdc_resp-reg_C-effctor"/>
</dbReference>
<dbReference type="Gene3D" id="1.10.10.10">
    <property type="entry name" value="Winged helix-like DNA-binding domain superfamily/Winged helix DNA-binding domain"/>
    <property type="match status" value="1"/>
</dbReference>
<name>A0A9D2VY74_9FIRM</name>
<dbReference type="SUPFAM" id="SSF46894">
    <property type="entry name" value="C-terminal effector domain of the bipartite response regulators"/>
    <property type="match status" value="1"/>
</dbReference>
<feature type="domain" description="OmpR/PhoB-type" evidence="11">
    <location>
        <begin position="133"/>
        <end position="231"/>
    </location>
</feature>
<comment type="caution">
    <text evidence="12">The sequence shown here is derived from an EMBL/GenBank/DDBJ whole genome shotgun (WGS) entry which is preliminary data.</text>
</comment>
<keyword evidence="6" id="KW-0804">Transcription</keyword>
<gene>
    <name evidence="12" type="ORF">K8V39_06530</name>
</gene>
<protein>
    <recommendedName>
        <fullName evidence="1">Stage 0 sporulation protein A homolog</fullName>
    </recommendedName>
</protein>
<dbReference type="PANTHER" id="PTHR48111">
    <property type="entry name" value="REGULATOR OF RPOS"/>
    <property type="match status" value="1"/>
</dbReference>
<feature type="domain" description="Response regulatory" evidence="10">
    <location>
        <begin position="8"/>
        <end position="125"/>
    </location>
</feature>
<dbReference type="GO" id="GO:0000976">
    <property type="term" value="F:transcription cis-regulatory region binding"/>
    <property type="evidence" value="ECO:0007669"/>
    <property type="project" value="TreeGrafter"/>
</dbReference>
<evidence type="ECO:0000256" key="7">
    <source>
        <dbReference type="ARBA" id="ARBA00024867"/>
    </source>
</evidence>
<feature type="modified residue" description="4-aspartylphosphate" evidence="8">
    <location>
        <position position="57"/>
    </location>
</feature>
<dbReference type="GO" id="GO:0006355">
    <property type="term" value="P:regulation of DNA-templated transcription"/>
    <property type="evidence" value="ECO:0007669"/>
    <property type="project" value="InterPro"/>
</dbReference>
<evidence type="ECO:0000256" key="9">
    <source>
        <dbReference type="PROSITE-ProRule" id="PRU01091"/>
    </source>
</evidence>
<keyword evidence="5 9" id="KW-0238">DNA-binding</keyword>
<dbReference type="PANTHER" id="PTHR48111:SF40">
    <property type="entry name" value="PHOSPHATE REGULON TRANSCRIPTIONAL REGULATORY PROTEIN PHOB"/>
    <property type="match status" value="1"/>
</dbReference>
<evidence type="ECO:0000256" key="5">
    <source>
        <dbReference type="ARBA" id="ARBA00023125"/>
    </source>
</evidence>
<evidence type="ECO:0000256" key="1">
    <source>
        <dbReference type="ARBA" id="ARBA00018672"/>
    </source>
</evidence>
<comment type="function">
    <text evidence="7">May play the central regulatory role in sporulation. It may be an element of the effector pathway responsible for the activation of sporulation genes in response to nutritional stress. Spo0A may act in concert with spo0H (a sigma factor) to control the expression of some genes that are critical to the sporulation process.</text>
</comment>
<dbReference type="InterPro" id="IPR036388">
    <property type="entry name" value="WH-like_DNA-bd_sf"/>
</dbReference>
<dbReference type="SMART" id="SM00862">
    <property type="entry name" value="Trans_reg_C"/>
    <property type="match status" value="1"/>
</dbReference>
<evidence type="ECO:0000313" key="12">
    <source>
        <dbReference type="EMBL" id="HJH49902.1"/>
    </source>
</evidence>